<proteinExistence type="predicted"/>
<evidence type="ECO:0000313" key="3">
    <source>
        <dbReference type="EMBL" id="MDW0114544.1"/>
    </source>
</evidence>
<keyword evidence="4" id="KW-1185">Reference proteome</keyword>
<feature type="chain" id="PRO_5046708021" evidence="2">
    <location>
        <begin position="24"/>
        <end position="133"/>
    </location>
</feature>
<dbReference type="EMBL" id="JAUBDI010000018">
    <property type="protein sequence ID" value="MDW0114544.1"/>
    <property type="molecule type" value="Genomic_DNA"/>
</dbReference>
<protein>
    <submittedName>
        <fullName evidence="3">Uncharacterized protein</fullName>
    </submittedName>
</protein>
<feature type="coiled-coil region" evidence="1">
    <location>
        <begin position="38"/>
        <end position="72"/>
    </location>
</feature>
<keyword evidence="1" id="KW-0175">Coiled coil</keyword>
<gene>
    <name evidence="3" type="ORF">QT711_15200</name>
</gene>
<evidence type="ECO:0000313" key="4">
    <source>
        <dbReference type="Proteomes" id="UP001282284"/>
    </source>
</evidence>
<reference evidence="3 4" key="1">
    <citation type="submission" date="2023-06" db="EMBL/GenBank/DDBJ databases">
        <title>Sporosarcina sp. nov., isolated from Korean traditional fermented seafood 'Jeotgal'.</title>
        <authorList>
            <person name="Yang A.I."/>
            <person name="Shin N.-R."/>
        </authorList>
    </citation>
    <scope>NUCLEOTIDE SEQUENCE [LARGE SCALE GENOMIC DNA]</scope>
    <source>
        <strain evidence="3 4">KCTC13119</strain>
    </source>
</reference>
<sequence>MKKKILLSFIIFLLIIVSTNTQDKVVEADSNEIGLTKEKAAEKAAKKQEKLILKLEKELSKIDLTFENLNENGDLYFDDNQVVIQLSSLNKKNAEFKKLEKISKELNNFSPTEFKIEETKYSSNDLVEMQKKL</sequence>
<evidence type="ECO:0000256" key="2">
    <source>
        <dbReference type="SAM" id="SignalP"/>
    </source>
</evidence>
<organism evidence="3 4">
    <name type="scientific">Sporosarcina saromensis</name>
    <dbReference type="NCBI Taxonomy" id="359365"/>
    <lineage>
        <taxon>Bacteria</taxon>
        <taxon>Bacillati</taxon>
        <taxon>Bacillota</taxon>
        <taxon>Bacilli</taxon>
        <taxon>Bacillales</taxon>
        <taxon>Caryophanaceae</taxon>
        <taxon>Sporosarcina</taxon>
    </lineage>
</organism>
<dbReference type="RefSeq" id="WP_317945661.1">
    <property type="nucleotide sequence ID" value="NZ_JAUBDI010000018.1"/>
</dbReference>
<accession>A0ABU4GC23</accession>
<keyword evidence="2" id="KW-0732">Signal</keyword>
<evidence type="ECO:0000256" key="1">
    <source>
        <dbReference type="SAM" id="Coils"/>
    </source>
</evidence>
<name>A0ABU4GC23_9BACL</name>
<comment type="caution">
    <text evidence="3">The sequence shown here is derived from an EMBL/GenBank/DDBJ whole genome shotgun (WGS) entry which is preliminary data.</text>
</comment>
<feature type="signal peptide" evidence="2">
    <location>
        <begin position="1"/>
        <end position="23"/>
    </location>
</feature>
<dbReference type="Proteomes" id="UP001282284">
    <property type="component" value="Unassembled WGS sequence"/>
</dbReference>